<reference evidence="2 3" key="1">
    <citation type="submission" date="2016-10" db="EMBL/GenBank/DDBJ databases">
        <authorList>
            <person name="de Groot N.N."/>
        </authorList>
    </citation>
    <scope>NUCLEOTIDE SEQUENCE [LARGE SCALE GENOMIC DNA]</scope>
    <source>
        <strain evidence="2 3">CGMCC 1.3401</strain>
    </source>
</reference>
<dbReference type="AlphaFoldDB" id="A0A1G4T8D4"/>
<dbReference type="EMBL" id="FMTM01000008">
    <property type="protein sequence ID" value="SCW77672.1"/>
    <property type="molecule type" value="Genomic_DNA"/>
</dbReference>
<evidence type="ECO:0000256" key="1">
    <source>
        <dbReference type="SAM" id="MobiDB-lite"/>
    </source>
</evidence>
<sequence>MRAAAFVPTACQNIFVGVRRLRLKSIVATNLGATRSFTCEIRGSVMKPILSIAAVTLALTAGASFAQQATDTPRSPDSATAAPEPTPPGQQAAPSNEDRPRFGWSRGRMRDRPPPPPSKAAHFHIQDGDIKIDIKCADDEPTKVCADVLLQMLDRLEGASSSRGDRDDYR</sequence>
<proteinExistence type="predicted"/>
<gene>
    <name evidence="2" type="ORF">SAMN02927900_04851</name>
</gene>
<accession>A0A1G4T8D4</accession>
<name>A0A1G4T8D4_9HYPH</name>
<evidence type="ECO:0000313" key="2">
    <source>
        <dbReference type="EMBL" id="SCW77672.1"/>
    </source>
</evidence>
<evidence type="ECO:0000313" key="3">
    <source>
        <dbReference type="Proteomes" id="UP000199542"/>
    </source>
</evidence>
<protein>
    <submittedName>
        <fullName evidence="2">Uncharacterized protein</fullName>
    </submittedName>
</protein>
<feature type="region of interest" description="Disordered" evidence="1">
    <location>
        <begin position="67"/>
        <end position="122"/>
    </location>
</feature>
<dbReference type="Proteomes" id="UP000199542">
    <property type="component" value="Unassembled WGS sequence"/>
</dbReference>
<organism evidence="2 3">
    <name type="scientific">Rhizobium mongolense subsp. loessense</name>
    <dbReference type="NCBI Taxonomy" id="158890"/>
    <lineage>
        <taxon>Bacteria</taxon>
        <taxon>Pseudomonadati</taxon>
        <taxon>Pseudomonadota</taxon>
        <taxon>Alphaproteobacteria</taxon>
        <taxon>Hyphomicrobiales</taxon>
        <taxon>Rhizobiaceae</taxon>
        <taxon>Rhizobium/Agrobacterium group</taxon>
        <taxon>Rhizobium</taxon>
    </lineage>
</organism>
<feature type="compositionally biased region" description="Polar residues" evidence="1">
    <location>
        <begin position="67"/>
        <end position="78"/>
    </location>
</feature>